<evidence type="ECO:0000256" key="7">
    <source>
        <dbReference type="SAM" id="SignalP"/>
    </source>
</evidence>
<reference evidence="9 10" key="1">
    <citation type="journal article" date="2017" name="Curr. Biol.">
        <title>Genome architecture and evolution of a unichromosomal asexual nematode.</title>
        <authorList>
            <person name="Fradin H."/>
            <person name="Zegar C."/>
            <person name="Gutwein M."/>
            <person name="Lucas J."/>
            <person name="Kovtun M."/>
            <person name="Corcoran D."/>
            <person name="Baugh L.R."/>
            <person name="Kiontke K."/>
            <person name="Gunsalus K."/>
            <person name="Fitch D.H."/>
            <person name="Piano F."/>
        </authorList>
    </citation>
    <scope>NUCLEOTIDE SEQUENCE [LARGE SCALE GENOMIC DNA]</scope>
    <source>
        <strain evidence="9">PF1309</strain>
    </source>
</reference>
<dbReference type="GO" id="GO:0016020">
    <property type="term" value="C:membrane"/>
    <property type="evidence" value="ECO:0007669"/>
    <property type="project" value="UniProtKB-SubCell"/>
</dbReference>
<dbReference type="InterPro" id="IPR045263">
    <property type="entry name" value="GLUT"/>
</dbReference>
<dbReference type="InterPro" id="IPR036259">
    <property type="entry name" value="MFS_trans_sf"/>
</dbReference>
<dbReference type="STRING" id="2018661.A0A2A2JM96"/>
<feature type="transmembrane region" description="Helical" evidence="6">
    <location>
        <begin position="290"/>
        <end position="317"/>
    </location>
</feature>
<protein>
    <recommendedName>
        <fullName evidence="8">Major facilitator superfamily (MFS) profile domain-containing protein</fullName>
    </recommendedName>
</protein>
<feature type="transmembrane region" description="Helical" evidence="6">
    <location>
        <begin position="178"/>
        <end position="201"/>
    </location>
</feature>
<feature type="transmembrane region" description="Helical" evidence="6">
    <location>
        <begin position="417"/>
        <end position="439"/>
    </location>
</feature>
<feature type="transmembrane region" description="Helical" evidence="6">
    <location>
        <begin position="324"/>
        <end position="346"/>
    </location>
</feature>
<dbReference type="PANTHER" id="PTHR23503:SF46">
    <property type="entry name" value="MAJOR FACILITATOR SUPERFAMILY (MFS) PROFILE DOMAIN-CONTAINING PROTEIN"/>
    <property type="match status" value="1"/>
</dbReference>
<sequence>MSIRTVRLLCIYGVLSIVANFPSGFTNSTVNTAVEQLHQFIVKSYRKRGYDLTEATIALVQSATLNCWFVTQIFGSMFTPFITDTYGRKFGYIFSQVVTILATLVQYFSVVFHLPEGLIFGRSLTALVSPLGDACLLLYVQETSPIHIRGMSSFLCEIGYGSMCVLGMILGLKSVLGYSLAHLLLVSLIPEVACLLFIFLIPETPKNDRSRALKSIEFFQGVKTENERVLVEYEREKIQETSNKKSSFRDVFVSWHVRQAILLSCAALVLTLPFYPILQSSTYIFNQSGIPLNVAAASSTVLMGVFTLCSVIGAFFIDHYPRRFLILLFGIIATISLFVFSCFSLFKVGHRWSRFGCLGAIVGYCISFGMVLGPISWFVAPELVSQRHKSTVFSLCFAIHNVLISLTDFATVPLFRLIGGVCFLPLFVVPMSFCLYYLYRYLPESLGKETHEIVSEMLEKSNRGIEDCNTPSFVVTPHFSILNNQAAASAPVLAVRHSPSPLLPSSRRTPSGNSPSPPTFSASPSASGTSNPIISRFRHLYGDGSTSFHH</sequence>
<evidence type="ECO:0000256" key="1">
    <source>
        <dbReference type="ARBA" id="ARBA00004141"/>
    </source>
</evidence>
<organism evidence="9 10">
    <name type="scientific">Diploscapter pachys</name>
    <dbReference type="NCBI Taxonomy" id="2018661"/>
    <lineage>
        <taxon>Eukaryota</taxon>
        <taxon>Metazoa</taxon>
        <taxon>Ecdysozoa</taxon>
        <taxon>Nematoda</taxon>
        <taxon>Chromadorea</taxon>
        <taxon>Rhabditida</taxon>
        <taxon>Rhabditina</taxon>
        <taxon>Rhabditomorpha</taxon>
        <taxon>Rhabditoidea</taxon>
        <taxon>Rhabditidae</taxon>
        <taxon>Diploscapter</taxon>
    </lineage>
</organism>
<dbReference type="Pfam" id="PF00083">
    <property type="entry name" value="Sugar_tr"/>
    <property type="match status" value="1"/>
</dbReference>
<dbReference type="InterPro" id="IPR005828">
    <property type="entry name" value="MFS_sugar_transport-like"/>
</dbReference>
<feature type="region of interest" description="Disordered" evidence="5">
    <location>
        <begin position="501"/>
        <end position="529"/>
    </location>
</feature>
<keyword evidence="3 6" id="KW-1133">Transmembrane helix</keyword>
<dbReference type="Proteomes" id="UP000218231">
    <property type="component" value="Unassembled WGS sequence"/>
</dbReference>
<dbReference type="InterPro" id="IPR020846">
    <property type="entry name" value="MFS_dom"/>
</dbReference>
<dbReference type="EMBL" id="LIAE01010351">
    <property type="protein sequence ID" value="PAV62672.1"/>
    <property type="molecule type" value="Genomic_DNA"/>
</dbReference>
<dbReference type="PANTHER" id="PTHR23503">
    <property type="entry name" value="SOLUTE CARRIER FAMILY 2"/>
    <property type="match status" value="1"/>
</dbReference>
<evidence type="ECO:0000256" key="6">
    <source>
        <dbReference type="SAM" id="Phobius"/>
    </source>
</evidence>
<feature type="domain" description="Major facilitator superfamily (MFS) profile" evidence="8">
    <location>
        <begin position="12"/>
        <end position="446"/>
    </location>
</feature>
<feature type="transmembrane region" description="Helical" evidence="6">
    <location>
        <begin position="392"/>
        <end position="411"/>
    </location>
</feature>
<feature type="transmembrane region" description="Helical" evidence="6">
    <location>
        <begin position="90"/>
        <end position="113"/>
    </location>
</feature>
<feature type="signal peptide" evidence="7">
    <location>
        <begin position="1"/>
        <end position="24"/>
    </location>
</feature>
<evidence type="ECO:0000256" key="4">
    <source>
        <dbReference type="ARBA" id="ARBA00023136"/>
    </source>
</evidence>
<feature type="transmembrane region" description="Helical" evidence="6">
    <location>
        <begin position="260"/>
        <end position="278"/>
    </location>
</feature>
<evidence type="ECO:0000259" key="8">
    <source>
        <dbReference type="PROSITE" id="PS50850"/>
    </source>
</evidence>
<evidence type="ECO:0000256" key="3">
    <source>
        <dbReference type="ARBA" id="ARBA00022989"/>
    </source>
</evidence>
<keyword evidence="4 6" id="KW-0472">Membrane</keyword>
<evidence type="ECO:0000256" key="5">
    <source>
        <dbReference type="SAM" id="MobiDB-lite"/>
    </source>
</evidence>
<comment type="caution">
    <text evidence="9">The sequence shown here is derived from an EMBL/GenBank/DDBJ whole genome shotgun (WGS) entry which is preliminary data.</text>
</comment>
<gene>
    <name evidence="9" type="ORF">WR25_20406</name>
</gene>
<feature type="transmembrane region" description="Helical" evidence="6">
    <location>
        <begin position="358"/>
        <end position="380"/>
    </location>
</feature>
<comment type="subcellular location">
    <subcellularLocation>
        <location evidence="1">Membrane</location>
        <topology evidence="1">Multi-pass membrane protein</topology>
    </subcellularLocation>
</comment>
<dbReference type="PROSITE" id="PS50850">
    <property type="entry name" value="MFS"/>
    <property type="match status" value="1"/>
</dbReference>
<feature type="transmembrane region" description="Helical" evidence="6">
    <location>
        <begin position="119"/>
        <end position="140"/>
    </location>
</feature>
<feature type="chain" id="PRO_5013194907" description="Major facilitator superfamily (MFS) profile domain-containing protein" evidence="7">
    <location>
        <begin position="25"/>
        <end position="550"/>
    </location>
</feature>
<name>A0A2A2JM96_9BILA</name>
<keyword evidence="10" id="KW-1185">Reference proteome</keyword>
<evidence type="ECO:0000313" key="10">
    <source>
        <dbReference type="Proteomes" id="UP000218231"/>
    </source>
</evidence>
<dbReference type="OrthoDB" id="8120565at2759"/>
<feature type="transmembrane region" description="Helical" evidence="6">
    <location>
        <begin position="152"/>
        <end position="172"/>
    </location>
</feature>
<dbReference type="GO" id="GO:0015149">
    <property type="term" value="F:hexose transmembrane transporter activity"/>
    <property type="evidence" value="ECO:0007669"/>
    <property type="project" value="TreeGrafter"/>
</dbReference>
<evidence type="ECO:0000313" key="9">
    <source>
        <dbReference type="EMBL" id="PAV62672.1"/>
    </source>
</evidence>
<keyword evidence="7" id="KW-0732">Signal</keyword>
<dbReference type="AlphaFoldDB" id="A0A2A2JM96"/>
<proteinExistence type="predicted"/>
<dbReference type="Gene3D" id="1.20.1250.20">
    <property type="entry name" value="MFS general substrate transporter like domains"/>
    <property type="match status" value="1"/>
</dbReference>
<evidence type="ECO:0000256" key="2">
    <source>
        <dbReference type="ARBA" id="ARBA00022692"/>
    </source>
</evidence>
<keyword evidence="2 6" id="KW-0812">Transmembrane</keyword>
<dbReference type="SUPFAM" id="SSF103473">
    <property type="entry name" value="MFS general substrate transporter"/>
    <property type="match status" value="1"/>
</dbReference>
<accession>A0A2A2JM96</accession>